<dbReference type="STRING" id="691883.A0A058YZ17"/>
<dbReference type="EMBL" id="KB932292">
    <property type="protein sequence ID" value="KCV67234.1"/>
    <property type="molecule type" value="Genomic_DNA"/>
</dbReference>
<sequence length="156" mass="17439">MVAYGEFRRPFRKDDTEHRIVYTGMRYIIANYVAKPWTRADVRQLQDFLQTHNAATDGGTGASAFPFPADLFERAVREHGGYMPVRVRSLPEGTVVYPHTVLFEISANDEWSRLVTFLESLLTMVWGRQLRRTAAARGLFTCATGGGTTPGRAPAG</sequence>
<dbReference type="OrthoDB" id="193380at2759"/>
<dbReference type="GO" id="GO:0047280">
    <property type="term" value="F:nicotinamide phosphoribosyltransferase activity"/>
    <property type="evidence" value="ECO:0007669"/>
    <property type="project" value="TreeGrafter"/>
</dbReference>
<dbReference type="PANTHER" id="PTHR43816:SF1">
    <property type="entry name" value="NICOTINAMIDE PHOSPHORIBOSYLTRANSFERASE"/>
    <property type="match status" value="1"/>
</dbReference>
<dbReference type="Proteomes" id="UP000030693">
    <property type="component" value="Unassembled WGS sequence"/>
</dbReference>
<dbReference type="AlphaFoldDB" id="A0A058YZ17"/>
<protein>
    <submittedName>
        <fullName evidence="1">Uncharacterized protein</fullName>
    </submittedName>
</protein>
<reference evidence="1" key="1">
    <citation type="submission" date="2013-04" db="EMBL/GenBank/DDBJ databases">
        <title>The Genome Sequence of Fonticula alba ATCC 38817.</title>
        <authorList>
            <consortium name="The Broad Institute Genomics Platform"/>
            <person name="Russ C."/>
            <person name="Cuomo C."/>
            <person name="Burger G."/>
            <person name="Gray M.W."/>
            <person name="Holland P.W.H."/>
            <person name="King N."/>
            <person name="Lang F.B.F."/>
            <person name="Roger A.J."/>
            <person name="Ruiz-Trillo I."/>
            <person name="Brown M."/>
            <person name="Walker B."/>
            <person name="Young S."/>
            <person name="Zeng Q."/>
            <person name="Gargeya S."/>
            <person name="Fitzgerald M."/>
            <person name="Haas B."/>
            <person name="Abouelleil A."/>
            <person name="Allen A.W."/>
            <person name="Alvarado L."/>
            <person name="Arachchi H.M."/>
            <person name="Berlin A.M."/>
            <person name="Chapman S.B."/>
            <person name="Gainer-Dewar J."/>
            <person name="Goldberg J."/>
            <person name="Griggs A."/>
            <person name="Gujja S."/>
            <person name="Hansen M."/>
            <person name="Howarth C."/>
            <person name="Imamovic A."/>
            <person name="Ireland A."/>
            <person name="Larimer J."/>
            <person name="McCowan C."/>
            <person name="Murphy C."/>
            <person name="Pearson M."/>
            <person name="Poon T.W."/>
            <person name="Priest M."/>
            <person name="Roberts A."/>
            <person name="Saif S."/>
            <person name="Shea T."/>
            <person name="Sisk P."/>
            <person name="Sykes S."/>
            <person name="Wortman J."/>
            <person name="Nusbaum C."/>
            <person name="Birren B."/>
        </authorList>
    </citation>
    <scope>NUCLEOTIDE SEQUENCE [LARGE SCALE GENOMIC DNA]</scope>
    <source>
        <strain evidence="1">ATCC 38817</strain>
    </source>
</reference>
<gene>
    <name evidence="1" type="ORF">H696_06344</name>
</gene>
<dbReference type="GeneID" id="20531069"/>
<dbReference type="GO" id="GO:0009435">
    <property type="term" value="P:NAD+ biosynthetic process"/>
    <property type="evidence" value="ECO:0007669"/>
    <property type="project" value="TreeGrafter"/>
</dbReference>
<evidence type="ECO:0000313" key="2">
    <source>
        <dbReference type="Proteomes" id="UP000030693"/>
    </source>
</evidence>
<organism evidence="1">
    <name type="scientific">Fonticula alba</name>
    <name type="common">Slime mold</name>
    <dbReference type="NCBI Taxonomy" id="691883"/>
    <lineage>
        <taxon>Eukaryota</taxon>
        <taxon>Rotosphaerida</taxon>
        <taxon>Fonticulaceae</taxon>
        <taxon>Fonticula</taxon>
    </lineage>
</organism>
<proteinExistence type="predicted"/>
<dbReference type="PANTHER" id="PTHR43816">
    <property type="entry name" value="NICOTINAMIDE PHOSPHORIBOSYLTRANSFERASE"/>
    <property type="match status" value="1"/>
</dbReference>
<accession>A0A058YZ17</accession>
<name>A0A058YZ17_FONAL</name>
<dbReference type="eggNOG" id="ENOG502QSGN">
    <property type="taxonomic scope" value="Eukaryota"/>
</dbReference>
<evidence type="ECO:0000313" key="1">
    <source>
        <dbReference type="EMBL" id="KCV67234.1"/>
    </source>
</evidence>
<keyword evidence="2" id="KW-1185">Reference proteome</keyword>
<dbReference type="InterPro" id="IPR016471">
    <property type="entry name" value="Nicotinamide_PRibTrfase"/>
</dbReference>
<dbReference type="RefSeq" id="XP_009498361.1">
    <property type="nucleotide sequence ID" value="XM_009500086.1"/>
</dbReference>